<evidence type="ECO:0000259" key="1">
    <source>
        <dbReference type="Pfam" id="PF06283"/>
    </source>
</evidence>
<sequence>MKKSIFYGIVFLLSSQFSFGQSMSEVKLTDAWKDKIYSLAPEKPTFPTTKPKKVLVFSLHTGFVHWVNPHTEEMFKILGQKSGAFDVTSSTDIEMFEKANLKEFDLIVLNNTNSKPQYRNLFVDKLSEDQHSDSVAVWKKAGELEKNLINFVKKGGGLFVIHGGNTTFNNSQEFSELLGGSFDYHPKQQDIKVRLVDPNHPLVQAFPKEGFVHTDEPYFYKNAYENLDFKPLLYFNNAEIEGQRKEKELKDGVTYVAWIRKDGKGRVLYSSPSHNAQSFENADLLQFFLDGMQYLVGDVKVDDKSIGK</sequence>
<feature type="domain" description="ThuA-like" evidence="1">
    <location>
        <begin position="53"/>
        <end position="294"/>
    </location>
</feature>
<proteinExistence type="predicted"/>
<protein>
    <submittedName>
        <fullName evidence="2">Type 1 glutamine amidotransferase (GATase1)</fullName>
    </submittedName>
</protein>
<gene>
    <name evidence="2" type="ORF">SAMN04488108_0774</name>
</gene>
<organism evidence="2 3">
    <name type="scientific">Algoriphagus zhangzhouensis</name>
    <dbReference type="NCBI Taxonomy" id="1073327"/>
    <lineage>
        <taxon>Bacteria</taxon>
        <taxon>Pseudomonadati</taxon>
        <taxon>Bacteroidota</taxon>
        <taxon>Cytophagia</taxon>
        <taxon>Cytophagales</taxon>
        <taxon>Cyclobacteriaceae</taxon>
        <taxon>Algoriphagus</taxon>
    </lineage>
</organism>
<dbReference type="STRING" id="1073327.SAMN04488108_0774"/>
<dbReference type="GO" id="GO:0016740">
    <property type="term" value="F:transferase activity"/>
    <property type="evidence" value="ECO:0007669"/>
    <property type="project" value="UniProtKB-KW"/>
</dbReference>
<keyword evidence="2" id="KW-0808">Transferase</keyword>
<name>A0A1M7Z6A8_9BACT</name>
<dbReference type="OrthoDB" id="9816308at2"/>
<dbReference type="PANTHER" id="PTHR40469">
    <property type="entry name" value="SECRETED GLYCOSYL HYDROLASE"/>
    <property type="match status" value="1"/>
</dbReference>
<dbReference type="InterPro" id="IPR029062">
    <property type="entry name" value="Class_I_gatase-like"/>
</dbReference>
<dbReference type="SUPFAM" id="SSF52317">
    <property type="entry name" value="Class I glutamine amidotransferase-like"/>
    <property type="match status" value="1"/>
</dbReference>
<dbReference type="PANTHER" id="PTHR40469:SF2">
    <property type="entry name" value="GALACTOSE-BINDING DOMAIN-LIKE SUPERFAMILY PROTEIN"/>
    <property type="match status" value="1"/>
</dbReference>
<dbReference type="Pfam" id="PF06283">
    <property type="entry name" value="ThuA"/>
    <property type="match status" value="1"/>
</dbReference>
<dbReference type="AlphaFoldDB" id="A0A1M7Z6A8"/>
<accession>A0A1M7Z6A8</accession>
<dbReference type="Gene3D" id="3.40.50.880">
    <property type="match status" value="1"/>
</dbReference>
<keyword evidence="3" id="KW-1185">Reference proteome</keyword>
<dbReference type="EMBL" id="FRXN01000001">
    <property type="protein sequence ID" value="SHO60405.1"/>
    <property type="molecule type" value="Genomic_DNA"/>
</dbReference>
<evidence type="ECO:0000313" key="3">
    <source>
        <dbReference type="Proteomes" id="UP000184609"/>
    </source>
</evidence>
<dbReference type="Proteomes" id="UP000184609">
    <property type="component" value="Unassembled WGS sequence"/>
</dbReference>
<evidence type="ECO:0000313" key="2">
    <source>
        <dbReference type="EMBL" id="SHO60405.1"/>
    </source>
</evidence>
<keyword evidence="2" id="KW-0315">Glutamine amidotransferase</keyword>
<dbReference type="RefSeq" id="WP_073570411.1">
    <property type="nucleotide sequence ID" value="NZ_FRXN01000001.1"/>
</dbReference>
<reference evidence="3" key="1">
    <citation type="submission" date="2016-12" db="EMBL/GenBank/DDBJ databases">
        <authorList>
            <person name="Varghese N."/>
            <person name="Submissions S."/>
        </authorList>
    </citation>
    <scope>NUCLEOTIDE SEQUENCE [LARGE SCALE GENOMIC DNA]</scope>
    <source>
        <strain evidence="3">DSM 25035</strain>
    </source>
</reference>
<dbReference type="InterPro" id="IPR029010">
    <property type="entry name" value="ThuA-like"/>
</dbReference>